<dbReference type="EMBL" id="ATHI01000006">
    <property type="protein sequence ID" value="EPR34745.1"/>
    <property type="molecule type" value="Genomic_DNA"/>
</dbReference>
<sequence>MIVVDGHEKTIDIKSFQNLEQILLKVMEDSYMNDRIVTDVLVNKENFSEIYPHQAEDIPSSEVESIEIVTMGTTEMAVNITRELYKVVTIMDTGAHQVATLFRQADDAEALDMLQDLLDVTRDFFGMVGVLRDEFTLREHKPFTAAIEELSNLFTEMLDVMGNEDWILLSDLLEYEYVPAVQRWKNIIAKLREEIRDVQ</sequence>
<dbReference type="STRING" id="1121439.dsat_2564"/>
<evidence type="ECO:0000259" key="1">
    <source>
        <dbReference type="Pfam" id="PF26154"/>
    </source>
</evidence>
<evidence type="ECO:0000259" key="2">
    <source>
        <dbReference type="Pfam" id="PF26159"/>
    </source>
</evidence>
<dbReference type="RefSeq" id="WP_020886449.1">
    <property type="nucleotide sequence ID" value="NZ_ATHI01000006.1"/>
</dbReference>
<reference evidence="3 4" key="1">
    <citation type="journal article" date="2013" name="Genome Announc.">
        <title>Draft genome sequences for three mercury-methylating, sulfate-reducing bacteria.</title>
        <authorList>
            <person name="Brown S.D."/>
            <person name="Hurt R.A.Jr."/>
            <person name="Gilmour C.C."/>
            <person name="Elias D.A."/>
        </authorList>
    </citation>
    <scope>NUCLEOTIDE SEQUENCE [LARGE SCALE GENOMIC DNA]</scope>
    <source>
        <strain evidence="3 4">DSM 16529</strain>
    </source>
</reference>
<dbReference type="AlphaFoldDB" id="S7TDX1"/>
<gene>
    <name evidence="3" type="ORF">dsat_2564</name>
</gene>
<dbReference type="Proteomes" id="UP000014975">
    <property type="component" value="Unassembled WGS sequence"/>
</dbReference>
<feature type="domain" description="DUF8042" evidence="1">
    <location>
        <begin position="74"/>
        <end position="193"/>
    </location>
</feature>
<protein>
    <submittedName>
        <fullName evidence="3">Uncharacterized protein</fullName>
    </submittedName>
</protein>
<dbReference type="Pfam" id="PF26159">
    <property type="entry name" value="DUF8043"/>
    <property type="match status" value="1"/>
</dbReference>
<keyword evidence="4" id="KW-1185">Reference proteome</keyword>
<evidence type="ECO:0000313" key="3">
    <source>
        <dbReference type="EMBL" id="EPR34745.1"/>
    </source>
</evidence>
<accession>S7TDX1</accession>
<dbReference type="InterPro" id="IPR058355">
    <property type="entry name" value="DUF8042"/>
</dbReference>
<organism evidence="3 4">
    <name type="scientific">Alkalidesulfovibrio alkalitolerans DSM 16529</name>
    <dbReference type="NCBI Taxonomy" id="1121439"/>
    <lineage>
        <taxon>Bacteria</taxon>
        <taxon>Pseudomonadati</taxon>
        <taxon>Thermodesulfobacteriota</taxon>
        <taxon>Desulfovibrionia</taxon>
        <taxon>Desulfovibrionales</taxon>
        <taxon>Desulfovibrionaceae</taxon>
        <taxon>Alkalidesulfovibrio</taxon>
    </lineage>
</organism>
<proteinExistence type="predicted"/>
<dbReference type="eggNOG" id="ENOG5033BU4">
    <property type="taxonomic scope" value="Bacteria"/>
</dbReference>
<name>S7TDX1_9BACT</name>
<comment type="caution">
    <text evidence="3">The sequence shown here is derived from an EMBL/GenBank/DDBJ whole genome shotgun (WGS) entry which is preliminary data.</text>
</comment>
<dbReference type="OrthoDB" id="9813744at2"/>
<evidence type="ECO:0000313" key="4">
    <source>
        <dbReference type="Proteomes" id="UP000014975"/>
    </source>
</evidence>
<dbReference type="InterPro" id="IPR058356">
    <property type="entry name" value="DUF8043"/>
</dbReference>
<dbReference type="Pfam" id="PF26154">
    <property type="entry name" value="DUF8042"/>
    <property type="match status" value="1"/>
</dbReference>
<dbReference type="PATRIC" id="fig|1121439.3.peg.965"/>
<feature type="domain" description="DUF8043" evidence="2">
    <location>
        <begin position="1"/>
        <end position="71"/>
    </location>
</feature>